<dbReference type="SMART" id="SM00020">
    <property type="entry name" value="Tryp_SPc"/>
    <property type="match status" value="1"/>
</dbReference>
<dbReference type="InterPro" id="IPR001254">
    <property type="entry name" value="Trypsin_dom"/>
</dbReference>
<dbReference type="PANTHER" id="PTHR24256">
    <property type="entry name" value="TRYPTASE-RELATED"/>
    <property type="match status" value="1"/>
</dbReference>
<dbReference type="PRINTS" id="PR00722">
    <property type="entry name" value="CHYMOTRYPSIN"/>
</dbReference>
<dbReference type="Gene3D" id="2.40.10.10">
    <property type="entry name" value="Trypsin-like serine proteases"/>
    <property type="match status" value="1"/>
</dbReference>
<dbReference type="SUPFAM" id="SSF50494">
    <property type="entry name" value="Trypsin-like serine proteases"/>
    <property type="match status" value="1"/>
</dbReference>
<dbReference type="RefSeq" id="WP_083968177.1">
    <property type="nucleotide sequence ID" value="NZ_JMCB01000004.1"/>
</dbReference>
<evidence type="ECO:0000256" key="1">
    <source>
        <dbReference type="ARBA" id="ARBA00023157"/>
    </source>
</evidence>
<name>A0A085WP52_9BACT</name>
<dbReference type="STRING" id="394096.DB31_6440"/>
<dbReference type="Pfam" id="PF00089">
    <property type="entry name" value="Trypsin"/>
    <property type="match status" value="2"/>
</dbReference>
<evidence type="ECO:0000259" key="2">
    <source>
        <dbReference type="PROSITE" id="PS50240"/>
    </source>
</evidence>
<proteinExistence type="predicted"/>
<dbReference type="InterPro" id="IPR051487">
    <property type="entry name" value="Ser/Thr_Proteases_Immune/Dev"/>
</dbReference>
<protein>
    <recommendedName>
        <fullName evidence="2">Peptidase S1 domain-containing protein</fullName>
    </recommendedName>
</protein>
<keyword evidence="4" id="KW-1185">Reference proteome</keyword>
<dbReference type="InterPro" id="IPR018114">
    <property type="entry name" value="TRYPSIN_HIS"/>
</dbReference>
<keyword evidence="1" id="KW-1015">Disulfide bond</keyword>
<dbReference type="EMBL" id="JMCB01000004">
    <property type="protein sequence ID" value="KFE69465.1"/>
    <property type="molecule type" value="Genomic_DNA"/>
</dbReference>
<dbReference type="InterPro" id="IPR043504">
    <property type="entry name" value="Peptidase_S1_PA_chymotrypsin"/>
</dbReference>
<accession>A0A085WP52</accession>
<dbReference type="InterPro" id="IPR009003">
    <property type="entry name" value="Peptidase_S1_PA"/>
</dbReference>
<organism evidence="3 4">
    <name type="scientific">Hyalangium minutum</name>
    <dbReference type="NCBI Taxonomy" id="394096"/>
    <lineage>
        <taxon>Bacteria</taxon>
        <taxon>Pseudomonadati</taxon>
        <taxon>Myxococcota</taxon>
        <taxon>Myxococcia</taxon>
        <taxon>Myxococcales</taxon>
        <taxon>Cystobacterineae</taxon>
        <taxon>Archangiaceae</taxon>
        <taxon>Hyalangium</taxon>
    </lineage>
</organism>
<dbReference type="GO" id="GO:0004252">
    <property type="term" value="F:serine-type endopeptidase activity"/>
    <property type="evidence" value="ECO:0007669"/>
    <property type="project" value="InterPro"/>
</dbReference>
<reference evidence="3 4" key="1">
    <citation type="submission" date="2014-04" db="EMBL/GenBank/DDBJ databases">
        <title>Genome assembly of Hyalangium minutum DSM 14724.</title>
        <authorList>
            <person name="Sharma G."/>
            <person name="Subramanian S."/>
        </authorList>
    </citation>
    <scope>NUCLEOTIDE SEQUENCE [LARGE SCALE GENOMIC DNA]</scope>
    <source>
        <strain evidence="3 4">DSM 14724</strain>
    </source>
</reference>
<sequence length="326" mass="35677">MTHHWPSRVLVPLTLALLATTISCKGRHEPSPIQVDAGTVTAEATPTEPVDADPALPPERPYPRKHYYLDLAGREDFRNRYSAAVQVTTSEPMLAGIYGWCSSVLLAPQWVLTAGHCVCVRKPVTTPGQQGKVVIDGTSCASHPKITVSLWDASQGNDFLPSCSWTQTYPGTEVRPHPDFQILLDKEGRVESSRADLALILLETPVEREYTPVQLSREELQPGEPFVLVGGTSTDSLQGNISGGARRFTRYKAVGPAAPGSERILFEQPQRELFKGDSGGPCLRERAHGLLLVGISARGLGLEPTFTRIPPYRDWLRSTVRSPKPP</sequence>
<dbReference type="Proteomes" id="UP000028725">
    <property type="component" value="Unassembled WGS sequence"/>
</dbReference>
<evidence type="ECO:0000313" key="3">
    <source>
        <dbReference type="EMBL" id="KFE69465.1"/>
    </source>
</evidence>
<feature type="domain" description="Peptidase S1" evidence="2">
    <location>
        <begin position="71"/>
        <end position="321"/>
    </location>
</feature>
<dbReference type="AlphaFoldDB" id="A0A085WP52"/>
<evidence type="ECO:0000313" key="4">
    <source>
        <dbReference type="Proteomes" id="UP000028725"/>
    </source>
</evidence>
<comment type="caution">
    <text evidence="3">The sequence shown here is derived from an EMBL/GenBank/DDBJ whole genome shotgun (WGS) entry which is preliminary data.</text>
</comment>
<dbReference type="GO" id="GO:0006508">
    <property type="term" value="P:proteolysis"/>
    <property type="evidence" value="ECO:0007669"/>
    <property type="project" value="InterPro"/>
</dbReference>
<gene>
    <name evidence="3" type="ORF">DB31_6440</name>
</gene>
<dbReference type="OrthoDB" id="5290391at2"/>
<dbReference type="PROSITE" id="PS00134">
    <property type="entry name" value="TRYPSIN_HIS"/>
    <property type="match status" value="1"/>
</dbReference>
<dbReference type="PROSITE" id="PS50240">
    <property type="entry name" value="TRYPSIN_DOM"/>
    <property type="match status" value="1"/>
</dbReference>
<dbReference type="InterPro" id="IPR001314">
    <property type="entry name" value="Peptidase_S1A"/>
</dbReference>